<feature type="domain" description="Myb-like" evidence="4">
    <location>
        <begin position="75"/>
        <end position="136"/>
    </location>
</feature>
<feature type="compositionally biased region" description="Polar residues" evidence="3">
    <location>
        <begin position="369"/>
        <end position="379"/>
    </location>
</feature>
<dbReference type="EMBL" id="GDHC01004179">
    <property type="protein sequence ID" value="JAQ14450.1"/>
    <property type="molecule type" value="Transcribed_RNA"/>
</dbReference>
<evidence type="ECO:0000256" key="3">
    <source>
        <dbReference type="SAM" id="MobiDB-lite"/>
    </source>
</evidence>
<sequence length="807" mass="88305">MESLESSNPKKEAPEILPPPPEKVTASGIQLRTSARVSKKLKEEQEAALAALNFKKAEEAKEEQPPVVEEKPRMRRIPWSPDDKAAFFEALNEHGKNFDEIEKYMAARAKRRTQVIVSNNKNRERARHFYYRAWHKLSKHVKIPDCIKKTTQELYALINFGELRKKVGHVTERNAQKLNELIYSGCTQVRVRGKAWRIKTPVCRALRKLNVFEDDGEDLKLPSKINILITARSNRDAARVQSIAHNTKIKTTLSIDSSVQNITTFLSRRWSAAHGTDVLRVGPRKDAVPTHANFKCGPVMTSSSVSLIAHEKKNGSEGYEKVRELLRQLQIGKTKATLKYQSTNAVTGDDSEINSEVVDPKSLAPPPQSGSDAPLSQESGDMRNRIGQLYLMYGKQGLLELEYWWEETDKENVGDLSKTLSRLLSAAKLFHTKTKVECPCGHVCKGSMKVSGNSQSKANKQQKSAAKKVDGANKDAGTFKQPYPATSIGRPIQPSEPSTTPASEAAVAALKILQNSRYCQRPGRRRQSRSVVVQRMLPVLPKSPFPVISTIMSINGVQVVSNYQKPQFPGVGNVMCTPSTSSSPAKSLPVILPKTEPSDTLPPNLPVSSSAMLTPKLEPSLELPGVSTQSPVLPMQVSSSVDAEPHDLLESFKKELANSPNLDGHTTTLDGIISSLPGAEKPDPTAGALNSFKGILSSSQCSSEPGGGMLEVTPPTSPTRILKEGESQWLNADVNDFSLSSFLGHLESPLKSNGVPGPLEDTHMSTMSTDMESHFQSLMAESSLDYTAKFADLAAKIVGPSPSTIAP</sequence>
<feature type="region of interest" description="Disordered" evidence="3">
    <location>
        <begin position="1"/>
        <end position="30"/>
    </location>
</feature>
<organism evidence="5">
    <name type="scientific">Lygus hesperus</name>
    <name type="common">Western plant bug</name>
    <dbReference type="NCBI Taxonomy" id="30085"/>
    <lineage>
        <taxon>Eukaryota</taxon>
        <taxon>Metazoa</taxon>
        <taxon>Ecdysozoa</taxon>
        <taxon>Arthropoda</taxon>
        <taxon>Hexapoda</taxon>
        <taxon>Insecta</taxon>
        <taxon>Pterygota</taxon>
        <taxon>Neoptera</taxon>
        <taxon>Paraneoptera</taxon>
        <taxon>Hemiptera</taxon>
        <taxon>Heteroptera</taxon>
        <taxon>Panheteroptera</taxon>
        <taxon>Cimicomorpha</taxon>
        <taxon>Miridae</taxon>
        <taxon>Mirini</taxon>
        <taxon>Lygus</taxon>
    </lineage>
</organism>
<feature type="compositionally biased region" description="Low complexity" evidence="3">
    <location>
        <begin position="453"/>
        <end position="464"/>
    </location>
</feature>
<feature type="region of interest" description="Disordered" evidence="3">
    <location>
        <begin position="54"/>
        <end position="73"/>
    </location>
</feature>
<accession>A0A146M7B5</accession>
<name>A0A146M7B5_LYGHE</name>
<evidence type="ECO:0000256" key="2">
    <source>
        <dbReference type="ARBA" id="ARBA00023242"/>
    </source>
</evidence>
<proteinExistence type="predicted"/>
<feature type="compositionally biased region" description="Basic and acidic residues" evidence="3">
    <location>
        <begin position="55"/>
        <end position="72"/>
    </location>
</feature>
<dbReference type="GO" id="GO:0007389">
    <property type="term" value="P:pattern specification process"/>
    <property type="evidence" value="ECO:0007669"/>
    <property type="project" value="TreeGrafter"/>
</dbReference>
<dbReference type="GO" id="GO:0003682">
    <property type="term" value="F:chromatin binding"/>
    <property type="evidence" value="ECO:0007669"/>
    <property type="project" value="InterPro"/>
</dbReference>
<dbReference type="GO" id="GO:0005634">
    <property type="term" value="C:nucleus"/>
    <property type="evidence" value="ECO:0007669"/>
    <property type="project" value="TreeGrafter"/>
</dbReference>
<dbReference type="AlphaFoldDB" id="A0A146M7B5"/>
<dbReference type="PANTHER" id="PTHR21677:SF1">
    <property type="entry name" value="PROTEIN CRAMPED-LIKE"/>
    <property type="match status" value="1"/>
</dbReference>
<feature type="region of interest" description="Disordered" evidence="3">
    <location>
        <begin position="347"/>
        <end position="380"/>
    </location>
</feature>
<gene>
    <name evidence="5" type="primary">Cramp1l</name>
    <name evidence="5" type="ORF">g.71208</name>
</gene>
<dbReference type="PANTHER" id="PTHR21677">
    <property type="entry name" value="CRAMPED PROTEIN"/>
    <property type="match status" value="1"/>
</dbReference>
<evidence type="ECO:0000313" key="5">
    <source>
        <dbReference type="EMBL" id="JAQ14450.1"/>
    </source>
</evidence>
<evidence type="ECO:0000256" key="1">
    <source>
        <dbReference type="ARBA" id="ARBA00023125"/>
    </source>
</evidence>
<feature type="region of interest" description="Disordered" evidence="3">
    <location>
        <begin position="698"/>
        <end position="717"/>
    </location>
</feature>
<feature type="region of interest" description="Disordered" evidence="3">
    <location>
        <begin position="449"/>
        <end position="504"/>
    </location>
</feature>
<dbReference type="InterPro" id="IPR001005">
    <property type="entry name" value="SANT/Myb"/>
</dbReference>
<dbReference type="InterPro" id="IPR055315">
    <property type="entry name" value="Cramped-like"/>
</dbReference>
<dbReference type="GO" id="GO:0003677">
    <property type="term" value="F:DNA binding"/>
    <property type="evidence" value="ECO:0007669"/>
    <property type="project" value="UniProtKB-KW"/>
</dbReference>
<evidence type="ECO:0000259" key="4">
    <source>
        <dbReference type="SMART" id="SM00717"/>
    </source>
</evidence>
<keyword evidence="1" id="KW-0238">DNA-binding</keyword>
<dbReference type="SMART" id="SM00717">
    <property type="entry name" value="SANT"/>
    <property type="match status" value="1"/>
</dbReference>
<dbReference type="Gene3D" id="1.10.10.60">
    <property type="entry name" value="Homeodomain-like"/>
    <property type="match status" value="1"/>
</dbReference>
<reference evidence="5" key="1">
    <citation type="journal article" date="2016" name="Gigascience">
        <title>De novo construction of an expanded transcriptome assembly for the western tarnished plant bug, Lygus hesperus.</title>
        <authorList>
            <person name="Tassone E.E."/>
            <person name="Geib S.M."/>
            <person name="Hall B."/>
            <person name="Fabrick J.A."/>
            <person name="Brent C.S."/>
            <person name="Hull J.J."/>
        </authorList>
    </citation>
    <scope>NUCLEOTIDE SEQUENCE</scope>
</reference>
<dbReference type="CDD" id="cd00167">
    <property type="entry name" value="SANT"/>
    <property type="match status" value="1"/>
</dbReference>
<keyword evidence="2" id="KW-0539">Nucleus</keyword>
<protein>
    <submittedName>
        <fullName evidence="5">Protein cramped-like</fullName>
    </submittedName>
</protein>